<gene>
    <name evidence="1" type="ORF">V6N11_001780</name>
</gene>
<dbReference type="Proteomes" id="UP001396334">
    <property type="component" value="Unassembled WGS sequence"/>
</dbReference>
<accession>A0ABR2QTG4</accession>
<evidence type="ECO:0000313" key="1">
    <source>
        <dbReference type="EMBL" id="KAK9003962.1"/>
    </source>
</evidence>
<keyword evidence="2" id="KW-1185">Reference proteome</keyword>
<name>A0ABR2QTG4_9ROSI</name>
<comment type="caution">
    <text evidence="1">The sequence shown here is derived from an EMBL/GenBank/DDBJ whole genome shotgun (WGS) entry which is preliminary data.</text>
</comment>
<evidence type="ECO:0000313" key="2">
    <source>
        <dbReference type="Proteomes" id="UP001396334"/>
    </source>
</evidence>
<reference evidence="1 2" key="1">
    <citation type="journal article" date="2024" name="G3 (Bethesda)">
        <title>Genome assembly of Hibiscus sabdariffa L. provides insights into metabolisms of medicinal natural products.</title>
        <authorList>
            <person name="Kim T."/>
        </authorList>
    </citation>
    <scope>NUCLEOTIDE SEQUENCE [LARGE SCALE GENOMIC DNA]</scope>
    <source>
        <strain evidence="1">TK-2024</strain>
        <tissue evidence="1">Old leaves</tissue>
    </source>
</reference>
<protein>
    <submittedName>
        <fullName evidence="1">Uncharacterized protein</fullName>
    </submittedName>
</protein>
<organism evidence="1 2">
    <name type="scientific">Hibiscus sabdariffa</name>
    <name type="common">roselle</name>
    <dbReference type="NCBI Taxonomy" id="183260"/>
    <lineage>
        <taxon>Eukaryota</taxon>
        <taxon>Viridiplantae</taxon>
        <taxon>Streptophyta</taxon>
        <taxon>Embryophyta</taxon>
        <taxon>Tracheophyta</taxon>
        <taxon>Spermatophyta</taxon>
        <taxon>Magnoliopsida</taxon>
        <taxon>eudicotyledons</taxon>
        <taxon>Gunneridae</taxon>
        <taxon>Pentapetalae</taxon>
        <taxon>rosids</taxon>
        <taxon>malvids</taxon>
        <taxon>Malvales</taxon>
        <taxon>Malvaceae</taxon>
        <taxon>Malvoideae</taxon>
        <taxon>Hibiscus</taxon>
    </lineage>
</organism>
<dbReference type="EMBL" id="JBBPBN010000031">
    <property type="protein sequence ID" value="KAK9003962.1"/>
    <property type="molecule type" value="Genomic_DNA"/>
</dbReference>
<sequence length="74" mass="8524">MERGIVVKSVVKILRIHVKLKVKVEEKDLGLDPYNPYGDRWLEFQGVISLELVEEHTNDAIATIDELRDDPHLS</sequence>
<proteinExistence type="predicted"/>